<sequence>MIIKTLTFISLLLIFNISNAQNQKTRFTISASNLSEDASLLSSNNDEVLFLVYKDVDGDLGKPVIVEYFVFDSLNTKASFDINLDQTSSYKYFLLEMDSDRDYIQIDPILRVHHQAIKECHEKHDYLAVEKYLSDEDILGLGEFKIPDEIDIKGIYKIDKYSYQINIALKNKKLD</sequence>
<organism evidence="2 3">
    <name type="scientific">Aureibacter tunicatorum</name>
    <dbReference type="NCBI Taxonomy" id="866807"/>
    <lineage>
        <taxon>Bacteria</taxon>
        <taxon>Pseudomonadati</taxon>
        <taxon>Bacteroidota</taxon>
        <taxon>Cytophagia</taxon>
        <taxon>Cytophagales</taxon>
        <taxon>Persicobacteraceae</taxon>
        <taxon>Aureibacter</taxon>
    </lineage>
</organism>
<evidence type="ECO:0000256" key="1">
    <source>
        <dbReference type="SAM" id="SignalP"/>
    </source>
</evidence>
<evidence type="ECO:0000313" key="2">
    <source>
        <dbReference type="EMBL" id="MDR6238907.1"/>
    </source>
</evidence>
<feature type="chain" id="PRO_5042241597" evidence="1">
    <location>
        <begin position="21"/>
        <end position="175"/>
    </location>
</feature>
<keyword evidence="1" id="KW-0732">Signal</keyword>
<dbReference type="RefSeq" id="WP_309938411.1">
    <property type="nucleotide sequence ID" value="NZ_AP025305.1"/>
</dbReference>
<comment type="caution">
    <text evidence="2">The sequence shown here is derived from an EMBL/GenBank/DDBJ whole genome shotgun (WGS) entry which is preliminary data.</text>
</comment>
<dbReference type="EMBL" id="JAVDQD010000002">
    <property type="protein sequence ID" value="MDR6238907.1"/>
    <property type="molecule type" value="Genomic_DNA"/>
</dbReference>
<proteinExistence type="predicted"/>
<feature type="signal peptide" evidence="1">
    <location>
        <begin position="1"/>
        <end position="20"/>
    </location>
</feature>
<accession>A0AAE3XL75</accession>
<dbReference type="AlphaFoldDB" id="A0AAE3XL75"/>
<keyword evidence="3" id="KW-1185">Reference proteome</keyword>
<reference evidence="2" key="1">
    <citation type="submission" date="2023-07" db="EMBL/GenBank/DDBJ databases">
        <title>Genomic Encyclopedia of Type Strains, Phase IV (KMG-IV): sequencing the most valuable type-strain genomes for metagenomic binning, comparative biology and taxonomic classification.</title>
        <authorList>
            <person name="Goeker M."/>
        </authorList>
    </citation>
    <scope>NUCLEOTIDE SEQUENCE</scope>
    <source>
        <strain evidence="2">DSM 26174</strain>
    </source>
</reference>
<dbReference type="Proteomes" id="UP001185092">
    <property type="component" value="Unassembled WGS sequence"/>
</dbReference>
<gene>
    <name evidence="2" type="ORF">HNQ88_001944</name>
</gene>
<protein>
    <submittedName>
        <fullName evidence="2">Uncharacterized protein</fullName>
    </submittedName>
</protein>
<evidence type="ECO:0000313" key="3">
    <source>
        <dbReference type="Proteomes" id="UP001185092"/>
    </source>
</evidence>
<name>A0AAE3XL75_9BACT</name>